<dbReference type="AlphaFoldDB" id="A9D870"/>
<reference evidence="1 2" key="1">
    <citation type="submission" date="2007-10" db="EMBL/GenBank/DDBJ databases">
        <authorList>
            <person name="Yayanos A."/>
            <person name="Ferriera S."/>
            <person name="Johnson J."/>
            <person name="Kravitz S."/>
            <person name="Halpern A."/>
            <person name="Remington K."/>
            <person name="Beeson K."/>
            <person name="Tran B."/>
            <person name="Rogers Y.-H."/>
            <person name="Friedman R."/>
            <person name="Venter J.C."/>
        </authorList>
    </citation>
    <scope>NUCLEOTIDE SEQUENCE [LARGE SCALE GENOMIC DNA]</scope>
    <source>
        <strain evidence="1 2">KT99</strain>
    </source>
</reference>
<evidence type="ECO:0000313" key="1">
    <source>
        <dbReference type="EMBL" id="EDQ00939.1"/>
    </source>
</evidence>
<comment type="caution">
    <text evidence="1">The sequence shown here is derived from an EMBL/GenBank/DDBJ whole genome shotgun (WGS) entry which is preliminary data.</text>
</comment>
<proteinExistence type="predicted"/>
<keyword evidence="2" id="KW-1185">Reference proteome</keyword>
<evidence type="ECO:0000313" key="2">
    <source>
        <dbReference type="Proteomes" id="UP000005839"/>
    </source>
</evidence>
<dbReference type="EMBL" id="ABIC01000014">
    <property type="protein sequence ID" value="EDQ00939.1"/>
    <property type="molecule type" value="Genomic_DNA"/>
</dbReference>
<sequence length="67" mass="7915">MMPKLSKAIESYLNSKNILFTYDKYANRYQGIIRDQDSDFHAITIYIVLDNQKKYVKVEVNDSYTSL</sequence>
<name>A9D870_9GAMM</name>
<protein>
    <submittedName>
        <fullName evidence="1">Uncharacterized protein</fullName>
    </submittedName>
</protein>
<dbReference type="Proteomes" id="UP000005839">
    <property type="component" value="Unassembled WGS sequence"/>
</dbReference>
<accession>A9D870</accession>
<organism evidence="1 2">
    <name type="scientific">Shewanella benthica KT99</name>
    <dbReference type="NCBI Taxonomy" id="314608"/>
    <lineage>
        <taxon>Bacteria</taxon>
        <taxon>Pseudomonadati</taxon>
        <taxon>Pseudomonadota</taxon>
        <taxon>Gammaproteobacteria</taxon>
        <taxon>Alteromonadales</taxon>
        <taxon>Shewanellaceae</taxon>
        <taxon>Shewanella</taxon>
    </lineage>
</organism>
<gene>
    <name evidence="1" type="ORF">KT99_06894</name>
</gene>